<name>C4K309_RICPU</name>
<evidence type="ECO:0000256" key="2">
    <source>
        <dbReference type="ARBA" id="ARBA00022803"/>
    </source>
</evidence>
<dbReference type="Pfam" id="PF13432">
    <property type="entry name" value="TPR_16"/>
    <property type="match status" value="1"/>
</dbReference>
<dbReference type="SMART" id="SM00028">
    <property type="entry name" value="TPR"/>
    <property type="match status" value="3"/>
</dbReference>
<sequence length="172" mass="19821">MNKHFNLRIIDGITCDVRYLLQNQINSKTKGIGLIICQRLIEMLPDNPYIYCYQGYLLDEIGREDEALYSFDKALELGLVDATIYGLRGDLLFSLDRLEEALISYNAAISMDNNNDNYYARIASTHLMLGNVDQAITQLQRAIKLKPQEFLYKFILDLILEELRVSESLCKL</sequence>
<dbReference type="KEGG" id="rpk:RPR_p18"/>
<dbReference type="SUPFAM" id="SSF48452">
    <property type="entry name" value="TPR-like"/>
    <property type="match status" value="1"/>
</dbReference>
<evidence type="ECO:0000256" key="3">
    <source>
        <dbReference type="PROSITE-ProRule" id="PRU00339"/>
    </source>
</evidence>
<feature type="repeat" description="TPR" evidence="3">
    <location>
        <begin position="82"/>
        <end position="115"/>
    </location>
</feature>
<keyword evidence="4" id="KW-0614">Plasmid</keyword>
<dbReference type="Gene3D" id="1.25.40.10">
    <property type="entry name" value="Tetratricopeptide repeat domain"/>
    <property type="match status" value="2"/>
</dbReference>
<dbReference type="PROSITE" id="PS50005">
    <property type="entry name" value="TPR"/>
    <property type="match status" value="2"/>
</dbReference>
<dbReference type="InterPro" id="IPR051685">
    <property type="entry name" value="Ycf3/AcsC/BcsC/TPR_MFPF"/>
</dbReference>
<evidence type="ECO:0000256" key="1">
    <source>
        <dbReference type="ARBA" id="ARBA00022737"/>
    </source>
</evidence>
<protein>
    <submittedName>
        <fullName evidence="4">TPR repeat-containing protein</fullName>
    </submittedName>
</protein>
<dbReference type="HOGENOM" id="CLU_1554103_0_0_5"/>
<dbReference type="EMBL" id="CP001228">
    <property type="protein sequence ID" value="ACR47962.1"/>
    <property type="molecule type" value="Genomic_DNA"/>
</dbReference>
<gene>
    <name evidence="4" type="ordered locus">RPR_p18</name>
</gene>
<dbReference type="AlphaFoldDB" id="C4K309"/>
<dbReference type="PANTHER" id="PTHR44943">
    <property type="entry name" value="CELLULOSE SYNTHASE OPERON PROTEIN C"/>
    <property type="match status" value="1"/>
</dbReference>
<dbReference type="InterPro" id="IPR011990">
    <property type="entry name" value="TPR-like_helical_dom_sf"/>
</dbReference>
<keyword evidence="2 3" id="KW-0802">TPR repeat</keyword>
<accession>C4K309</accession>
<proteinExistence type="predicted"/>
<reference evidence="4 5" key="1">
    <citation type="journal article" date="2009" name="PLoS ONE">
        <title>Genome sequence of the endosymbiont Rickettsia peacockii and comparison with virulent Rickettsia rickettsii: identification of virulence factors.</title>
        <authorList>
            <person name="Felsheim R.F."/>
            <person name="Kurtti T.J."/>
            <person name="Munderloh U.G."/>
        </authorList>
    </citation>
    <scope>NUCLEOTIDE SEQUENCE [LARGE SCALE GENOMIC DNA]</scope>
    <source>
        <strain evidence="4 5">Rustic</strain>
    </source>
</reference>
<keyword evidence="5" id="KW-1185">Reference proteome</keyword>
<dbReference type="Proteomes" id="UP000005015">
    <property type="component" value="Plasmid pRPR"/>
</dbReference>
<keyword evidence="1" id="KW-0677">Repeat</keyword>
<dbReference type="InterPro" id="IPR019734">
    <property type="entry name" value="TPR_rpt"/>
</dbReference>
<evidence type="ECO:0000313" key="5">
    <source>
        <dbReference type="Proteomes" id="UP000005015"/>
    </source>
</evidence>
<dbReference type="Pfam" id="PF13181">
    <property type="entry name" value="TPR_8"/>
    <property type="match status" value="1"/>
</dbReference>
<geneLocation type="plasmid" evidence="4 5">
    <name>pRPR</name>
</geneLocation>
<organism evidence="4 5">
    <name type="scientific">Rickettsia peacockii (strain Rustic)</name>
    <dbReference type="NCBI Taxonomy" id="562019"/>
    <lineage>
        <taxon>Bacteria</taxon>
        <taxon>Pseudomonadati</taxon>
        <taxon>Pseudomonadota</taxon>
        <taxon>Alphaproteobacteria</taxon>
        <taxon>Rickettsiales</taxon>
        <taxon>Rickettsiaceae</taxon>
        <taxon>Rickettsieae</taxon>
        <taxon>Rickettsia</taxon>
        <taxon>spotted fever group</taxon>
    </lineage>
</organism>
<evidence type="ECO:0000313" key="4">
    <source>
        <dbReference type="EMBL" id="ACR47962.1"/>
    </source>
</evidence>
<feature type="repeat" description="TPR" evidence="3">
    <location>
        <begin position="116"/>
        <end position="149"/>
    </location>
</feature>
<dbReference type="PANTHER" id="PTHR44943:SF4">
    <property type="entry name" value="TPR REPEAT-CONTAINING PROTEIN MJ0798"/>
    <property type="match status" value="1"/>
</dbReference>